<dbReference type="AlphaFoldDB" id="A0A7J6BW87"/>
<dbReference type="Pfam" id="PF13359">
    <property type="entry name" value="DDE_Tnp_4"/>
    <property type="match status" value="1"/>
</dbReference>
<evidence type="ECO:0000256" key="2">
    <source>
        <dbReference type="ARBA" id="ARBA00004123"/>
    </source>
</evidence>
<evidence type="ECO:0000256" key="5">
    <source>
        <dbReference type="ARBA" id="ARBA00022723"/>
    </source>
</evidence>
<name>A0A7J6BW87_9TELE</name>
<keyword evidence="4" id="KW-0540">Nuclease</keyword>
<dbReference type="GO" id="GO:0046872">
    <property type="term" value="F:metal ion binding"/>
    <property type="evidence" value="ECO:0007669"/>
    <property type="project" value="UniProtKB-KW"/>
</dbReference>
<evidence type="ECO:0000313" key="9">
    <source>
        <dbReference type="EMBL" id="KAF4099104.1"/>
    </source>
</evidence>
<keyword evidence="6" id="KW-0378">Hydrolase</keyword>
<evidence type="ECO:0000256" key="6">
    <source>
        <dbReference type="ARBA" id="ARBA00022801"/>
    </source>
</evidence>
<evidence type="ECO:0000256" key="4">
    <source>
        <dbReference type="ARBA" id="ARBA00022722"/>
    </source>
</evidence>
<feature type="domain" description="DDE Tnp4" evidence="8">
    <location>
        <begin position="220"/>
        <end position="366"/>
    </location>
</feature>
<evidence type="ECO:0000256" key="1">
    <source>
        <dbReference type="ARBA" id="ARBA00001968"/>
    </source>
</evidence>
<comment type="cofactor">
    <cofactor evidence="1">
        <name>a divalent metal cation</name>
        <dbReference type="ChEBI" id="CHEBI:60240"/>
    </cofactor>
</comment>
<dbReference type="GO" id="GO:0005634">
    <property type="term" value="C:nucleus"/>
    <property type="evidence" value="ECO:0007669"/>
    <property type="project" value="UniProtKB-SubCell"/>
</dbReference>
<dbReference type="GO" id="GO:0016787">
    <property type="term" value="F:hydrolase activity"/>
    <property type="evidence" value="ECO:0007669"/>
    <property type="project" value="UniProtKB-KW"/>
</dbReference>
<proteinExistence type="inferred from homology"/>
<dbReference type="GO" id="GO:0004518">
    <property type="term" value="F:nuclease activity"/>
    <property type="evidence" value="ECO:0007669"/>
    <property type="project" value="UniProtKB-KW"/>
</dbReference>
<dbReference type="PANTHER" id="PTHR22930:SF258">
    <property type="entry name" value="PROTEIN ALP1-LIKE ISOFORM X1"/>
    <property type="match status" value="1"/>
</dbReference>
<keyword evidence="7" id="KW-0539">Nucleus</keyword>
<organism evidence="9 10">
    <name type="scientific">Onychostoma macrolepis</name>
    <dbReference type="NCBI Taxonomy" id="369639"/>
    <lineage>
        <taxon>Eukaryota</taxon>
        <taxon>Metazoa</taxon>
        <taxon>Chordata</taxon>
        <taxon>Craniata</taxon>
        <taxon>Vertebrata</taxon>
        <taxon>Euteleostomi</taxon>
        <taxon>Actinopterygii</taxon>
        <taxon>Neopterygii</taxon>
        <taxon>Teleostei</taxon>
        <taxon>Ostariophysi</taxon>
        <taxon>Cypriniformes</taxon>
        <taxon>Cyprinidae</taxon>
        <taxon>Acrossocheilinae</taxon>
        <taxon>Onychostoma</taxon>
    </lineage>
</organism>
<dbReference type="EMBL" id="JAAMOB010000020">
    <property type="protein sequence ID" value="KAF4099104.1"/>
    <property type="molecule type" value="Genomic_DNA"/>
</dbReference>
<comment type="subcellular location">
    <subcellularLocation>
        <location evidence="2">Nucleus</location>
    </subcellularLocation>
</comment>
<sequence length="444" mass="50047">MQYSAVHVRANPPGRAKLASKLVALNLAAQVRASQRGLERTTPAAIYLQQQKKKIKRIWKRECPGRREQPGSSVLQRELETTDENGFGELLRMTAEEFEFLLQMVGPLITKQHTKMRRAISPRDRLSVTLRFLATGKTFSSLSAQYRIGASTISQIVMETCGALYQLMKKDFLKTPSTETEWRAIAQDFESKWQFPHCLGALGGKPIYIQSPVKSGCLDHNNKGRLYVTIMAAVDANYKFIYASLETQDKVSDAGLFSHSDLCKAMDQGLLNFPPPEPLPNSDITMPYMFVGDEAYPLRPGLMKPYPNKQMDHSQGVLNYRLSRARGVAENAFSILANRLRVFRSTIFLEPDKVEKITMASLCIHNFLCERRSEAYTPPAFADLKNGDHSTVEGTWRSRGHGTLQPLEQREEHSALVTAEMQRNLLCDYFVSPAGCIPSQEEHI</sequence>
<evidence type="ECO:0000256" key="3">
    <source>
        <dbReference type="ARBA" id="ARBA00006958"/>
    </source>
</evidence>
<gene>
    <name evidence="9" type="ORF">G5714_019230</name>
</gene>
<comment type="caution">
    <text evidence="9">The sequence shown here is derived from an EMBL/GenBank/DDBJ whole genome shotgun (WGS) entry which is preliminary data.</text>
</comment>
<evidence type="ECO:0000256" key="7">
    <source>
        <dbReference type="ARBA" id="ARBA00023242"/>
    </source>
</evidence>
<dbReference type="InterPro" id="IPR027806">
    <property type="entry name" value="HARBI1_dom"/>
</dbReference>
<protein>
    <recommendedName>
        <fullName evidence="8">DDE Tnp4 domain-containing protein</fullName>
    </recommendedName>
</protein>
<evidence type="ECO:0000259" key="8">
    <source>
        <dbReference type="Pfam" id="PF13359"/>
    </source>
</evidence>
<keyword evidence="5" id="KW-0479">Metal-binding</keyword>
<dbReference type="Proteomes" id="UP000579812">
    <property type="component" value="Unassembled WGS sequence"/>
</dbReference>
<dbReference type="InterPro" id="IPR045249">
    <property type="entry name" value="HARBI1-like"/>
</dbReference>
<dbReference type="PANTHER" id="PTHR22930">
    <property type="match status" value="1"/>
</dbReference>
<keyword evidence="10" id="KW-1185">Reference proteome</keyword>
<reference evidence="9 10" key="1">
    <citation type="submission" date="2020-04" db="EMBL/GenBank/DDBJ databases">
        <title>Chromosome-level genome assembly of a cyprinid fish Onychostoma macrolepis by integration of Nanopore Sequencing, Bionano and Hi-C technology.</title>
        <authorList>
            <person name="Wang D."/>
        </authorList>
    </citation>
    <scope>NUCLEOTIDE SEQUENCE [LARGE SCALE GENOMIC DNA]</scope>
    <source>
        <strain evidence="9">SWU-2019</strain>
        <tissue evidence="9">Muscle</tissue>
    </source>
</reference>
<accession>A0A7J6BW87</accession>
<comment type="similarity">
    <text evidence="3">Belongs to the HARBI1 family.</text>
</comment>
<evidence type="ECO:0000313" key="10">
    <source>
        <dbReference type="Proteomes" id="UP000579812"/>
    </source>
</evidence>